<dbReference type="GO" id="GO:0005524">
    <property type="term" value="F:ATP binding"/>
    <property type="evidence" value="ECO:0007669"/>
    <property type="project" value="UniProtKB-KW"/>
</dbReference>
<dbReference type="PRINTS" id="PR01657">
    <property type="entry name" value="MCMFAMILY"/>
</dbReference>
<feature type="domain" description="MCM C-terminal AAA(+) ATPase" evidence="9">
    <location>
        <begin position="413"/>
        <end position="635"/>
    </location>
</feature>
<keyword evidence="11" id="KW-1185">Reference proteome</keyword>
<dbReference type="Pfam" id="PF26065">
    <property type="entry name" value="MCM8_N"/>
    <property type="match status" value="1"/>
</dbReference>
<dbReference type="Gene3D" id="2.40.50.140">
    <property type="entry name" value="Nucleic acid-binding proteins"/>
    <property type="match status" value="1"/>
</dbReference>
<dbReference type="InterPro" id="IPR012340">
    <property type="entry name" value="NA-bd_OB-fold"/>
</dbReference>
<sequence>MMYPFNPRDNPRFARGRGGGGGGGSGRGYRPYFYFKRNGRTIPGTSRGRGAWGTMRPPAAPAAPRIAGDFSSSFLRPQIYAVPEDAEQMIQSFAIETPNGYPGWRLYFYSSNFEQNSIIHTRVKLMQTHYKNFVMKYDFMDIHKKGYFQIMAKILQMDEDLQRDWPTLRDDIQTNPYKTMTIMALAMQTEALEVAINVHSGMGKSDQWNYVPRAVKPRKIYVRPEGFLVEQPMEQIPLMEIDQLYCVRGVVKSMGEVEAYASWVAYKCSRCKQDQALRRGDLQPNRPTSCKTLGCMAKQGFIEMRSSPFTRLKVKQIIELAEARLDVLHYEDTSIDYCLEAELHYDLVDSVVIGEEVVMTGVLKMRSLQEVAGGRQMKVYLKVCSITKAERAPHHFDETDIQAITTINGTTDSFKLLVHSLAPEVYGHEVVKAGALLSIIGGSGSQLHDEEDINVLLIGDPGVGKSRIAKMCAQISQKGNEISSIFLVIYRNIFPSSRQGALIRSKQGLAGCGPKLTATVKGRSNSTLESGGLLRGNRGHCAIDDIDRLSSQQDALVSLMQTQIVTISAVAIYANLKASTSVIATANSMHGHYDQSKLLTNNIRISPTLLNEFHLIFLMLDKPNKEGDAIFSEHVRAVHGGFKKNSTIMNKFNTLPKFNNTVSEKDWSVENINSTDLIERLKLRADEGEELDLIPTMLLKKFITYARQQVKPLFIAEAAEDLQKFYMEIRGQQQSEDDALSINSSHLAGLIRLCQARARIDFSTEVTKVHVYDVISLVKYSNADIKLGDYIENNPSRNLQAMATTSQLARNSSSGSAPRGNAKKFLQLLQMRSNALCRRIFEYDELKDMATRVGITCGVSNLIDTINYQGLLLKKGPNMYELVED</sequence>
<dbReference type="PANTHER" id="PTHR11630:SF47">
    <property type="entry name" value="DNA HELICASE MCM8"/>
    <property type="match status" value="1"/>
</dbReference>
<protein>
    <recommendedName>
        <fullName evidence="9">MCM C-terminal AAA(+) ATPase domain-containing protein</fullName>
    </recommendedName>
</protein>
<reference evidence="11" key="1">
    <citation type="submission" date="2014-03" db="EMBL/GenBank/DDBJ databases">
        <authorList>
            <person name="Aksoy S."/>
            <person name="Warren W."/>
            <person name="Wilson R.K."/>
        </authorList>
    </citation>
    <scope>NUCLEOTIDE SEQUENCE [LARGE SCALE GENOMIC DNA]</scope>
    <source>
        <strain evidence="11">IAEA</strain>
    </source>
</reference>
<dbReference type="InterPro" id="IPR058767">
    <property type="entry name" value="MCM8_N"/>
</dbReference>
<dbReference type="InterPro" id="IPR033762">
    <property type="entry name" value="MCM_OB"/>
</dbReference>
<evidence type="ECO:0000313" key="11">
    <source>
        <dbReference type="Proteomes" id="UP000092445"/>
    </source>
</evidence>
<evidence type="ECO:0000313" key="10">
    <source>
        <dbReference type="EnsemblMetazoa" id="GPAI023070-PA"/>
    </source>
</evidence>
<dbReference type="EnsemblMetazoa" id="GPAI023070-RA">
    <property type="protein sequence ID" value="GPAI023070-PA"/>
    <property type="gene ID" value="GPAI023070"/>
</dbReference>
<evidence type="ECO:0000256" key="7">
    <source>
        <dbReference type="RuleBase" id="RU004070"/>
    </source>
</evidence>
<dbReference type="GO" id="GO:0017116">
    <property type="term" value="F:single-stranded DNA helicase activity"/>
    <property type="evidence" value="ECO:0007669"/>
    <property type="project" value="TreeGrafter"/>
</dbReference>
<dbReference type="Pfam" id="PF25051">
    <property type="entry name" value="WHD_MCM8"/>
    <property type="match status" value="1"/>
</dbReference>
<dbReference type="SUPFAM" id="SSF52540">
    <property type="entry name" value="P-loop containing nucleoside triphosphate hydrolases"/>
    <property type="match status" value="1"/>
</dbReference>
<dbReference type="Pfam" id="PF17207">
    <property type="entry name" value="MCM_OB"/>
    <property type="match status" value="1"/>
</dbReference>
<evidence type="ECO:0000259" key="9">
    <source>
        <dbReference type="PROSITE" id="PS50051"/>
    </source>
</evidence>
<evidence type="ECO:0000256" key="8">
    <source>
        <dbReference type="SAM" id="MobiDB-lite"/>
    </source>
</evidence>
<dbReference type="InterPro" id="IPR027417">
    <property type="entry name" value="P-loop_NTPase"/>
</dbReference>
<keyword evidence="4 7" id="KW-0067">ATP-binding</keyword>
<dbReference type="Pfam" id="PF17855">
    <property type="entry name" value="MCM_lid"/>
    <property type="match status" value="1"/>
</dbReference>
<reference evidence="10" key="2">
    <citation type="submission" date="2020-05" db="UniProtKB">
        <authorList>
            <consortium name="EnsemblMetazoa"/>
        </authorList>
    </citation>
    <scope>IDENTIFICATION</scope>
    <source>
        <strain evidence="10">IAEA</strain>
    </source>
</reference>
<evidence type="ECO:0000256" key="1">
    <source>
        <dbReference type="ARBA" id="ARBA00004123"/>
    </source>
</evidence>
<dbReference type="GO" id="GO:0042555">
    <property type="term" value="C:MCM complex"/>
    <property type="evidence" value="ECO:0007669"/>
    <property type="project" value="TreeGrafter"/>
</dbReference>
<dbReference type="InterPro" id="IPR041562">
    <property type="entry name" value="MCM_lid"/>
</dbReference>
<evidence type="ECO:0000256" key="3">
    <source>
        <dbReference type="ARBA" id="ARBA00022741"/>
    </source>
</evidence>
<accession>A0A1A9ZRU2</accession>
<comment type="similarity">
    <text evidence="2 7">Belongs to the MCM family.</text>
</comment>
<dbReference type="PANTHER" id="PTHR11630">
    <property type="entry name" value="DNA REPLICATION LICENSING FACTOR MCM FAMILY MEMBER"/>
    <property type="match status" value="1"/>
</dbReference>
<keyword evidence="5 7" id="KW-0238">DNA-binding</keyword>
<dbReference type="Gene3D" id="2.20.28.10">
    <property type="match status" value="1"/>
</dbReference>
<dbReference type="Pfam" id="PF00493">
    <property type="entry name" value="MCM"/>
    <property type="match status" value="2"/>
</dbReference>
<dbReference type="CDD" id="cd22247">
    <property type="entry name" value="MCM8_WHD"/>
    <property type="match status" value="1"/>
</dbReference>
<dbReference type="InterPro" id="IPR056875">
    <property type="entry name" value="MCM8/REC_WHD"/>
</dbReference>
<name>A0A1A9ZRU2_GLOPL</name>
<dbReference type="InterPro" id="IPR031327">
    <property type="entry name" value="MCM"/>
</dbReference>
<dbReference type="SUPFAM" id="SSF50249">
    <property type="entry name" value="Nucleic acid-binding proteins"/>
    <property type="match status" value="1"/>
</dbReference>
<dbReference type="VEuPathDB" id="VectorBase:GPAI023070"/>
<dbReference type="GO" id="GO:0006310">
    <property type="term" value="P:DNA recombination"/>
    <property type="evidence" value="ECO:0007669"/>
    <property type="project" value="UniProtKB-ARBA"/>
</dbReference>
<proteinExistence type="inferred from homology"/>
<evidence type="ECO:0000256" key="5">
    <source>
        <dbReference type="ARBA" id="ARBA00023125"/>
    </source>
</evidence>
<feature type="region of interest" description="Disordered" evidence="8">
    <location>
        <begin position="1"/>
        <end position="24"/>
    </location>
</feature>
<evidence type="ECO:0000256" key="4">
    <source>
        <dbReference type="ARBA" id="ARBA00022840"/>
    </source>
</evidence>
<dbReference type="STRING" id="7398.A0A1A9ZRU2"/>
<dbReference type="Proteomes" id="UP000092445">
    <property type="component" value="Unassembled WGS sequence"/>
</dbReference>
<keyword evidence="3 7" id="KW-0547">Nucleotide-binding</keyword>
<dbReference type="SMART" id="SM00350">
    <property type="entry name" value="MCM"/>
    <property type="match status" value="1"/>
</dbReference>
<dbReference type="PROSITE" id="PS50051">
    <property type="entry name" value="MCM_2"/>
    <property type="match status" value="1"/>
</dbReference>
<keyword evidence="6" id="KW-0539">Nucleus</keyword>
<dbReference type="GO" id="GO:0005634">
    <property type="term" value="C:nucleus"/>
    <property type="evidence" value="ECO:0007669"/>
    <property type="project" value="UniProtKB-SubCell"/>
</dbReference>
<dbReference type="GO" id="GO:0003697">
    <property type="term" value="F:single-stranded DNA binding"/>
    <property type="evidence" value="ECO:0007669"/>
    <property type="project" value="TreeGrafter"/>
</dbReference>
<evidence type="ECO:0000256" key="2">
    <source>
        <dbReference type="ARBA" id="ARBA00008010"/>
    </source>
</evidence>
<evidence type="ECO:0000256" key="6">
    <source>
        <dbReference type="ARBA" id="ARBA00023242"/>
    </source>
</evidence>
<dbReference type="AlphaFoldDB" id="A0A1A9ZRU2"/>
<organism evidence="10 11">
    <name type="scientific">Glossina pallidipes</name>
    <name type="common">Tsetse fly</name>
    <dbReference type="NCBI Taxonomy" id="7398"/>
    <lineage>
        <taxon>Eukaryota</taxon>
        <taxon>Metazoa</taxon>
        <taxon>Ecdysozoa</taxon>
        <taxon>Arthropoda</taxon>
        <taxon>Hexapoda</taxon>
        <taxon>Insecta</taxon>
        <taxon>Pterygota</taxon>
        <taxon>Neoptera</taxon>
        <taxon>Endopterygota</taxon>
        <taxon>Diptera</taxon>
        <taxon>Brachycera</taxon>
        <taxon>Muscomorpha</taxon>
        <taxon>Hippoboscoidea</taxon>
        <taxon>Glossinidae</taxon>
        <taxon>Glossina</taxon>
    </lineage>
</organism>
<dbReference type="Gene3D" id="3.40.50.300">
    <property type="entry name" value="P-loop containing nucleotide triphosphate hydrolases"/>
    <property type="match status" value="1"/>
</dbReference>
<comment type="subcellular location">
    <subcellularLocation>
        <location evidence="1">Nucleus</location>
    </subcellularLocation>
</comment>
<dbReference type="InterPro" id="IPR001208">
    <property type="entry name" value="MCM_dom"/>
</dbReference>